<organism evidence="2 3">
    <name type="scientific">Ligilactobacillus salivarius</name>
    <dbReference type="NCBI Taxonomy" id="1624"/>
    <lineage>
        <taxon>Bacteria</taxon>
        <taxon>Bacillati</taxon>
        <taxon>Bacillota</taxon>
        <taxon>Bacilli</taxon>
        <taxon>Lactobacillales</taxon>
        <taxon>Lactobacillaceae</taxon>
        <taxon>Ligilactobacillus</taxon>
    </lineage>
</organism>
<gene>
    <name evidence="2" type="ORF">A8C52_08580</name>
</gene>
<dbReference type="SUPFAM" id="SSF47598">
    <property type="entry name" value="Ribbon-helix-helix"/>
    <property type="match status" value="1"/>
</dbReference>
<accession>A0A9X6SDH3</accession>
<evidence type="ECO:0000259" key="1">
    <source>
        <dbReference type="Pfam" id="PF01402"/>
    </source>
</evidence>
<sequence>MTHTITMRLPKELADNLTELADNLGLTRSEMIRTAILKYVVVDNIPEYSQLKVSSNDYVRSSIKLNDLLFSIVENQAKNNHTSVNSLIVFAAQKTFDYYSELLTKLDL</sequence>
<dbReference type="Gene3D" id="1.10.1220.10">
    <property type="entry name" value="Met repressor-like"/>
    <property type="match status" value="1"/>
</dbReference>
<dbReference type="Proteomes" id="UP000218139">
    <property type="component" value="Unassembled WGS sequence"/>
</dbReference>
<dbReference type="RefSeq" id="WP_094372101.1">
    <property type="nucleotide sequence ID" value="NZ_CP027645.1"/>
</dbReference>
<dbReference type="EMBL" id="LXZO01000097">
    <property type="protein sequence ID" value="PAY45989.1"/>
    <property type="molecule type" value="Genomic_DNA"/>
</dbReference>
<proteinExistence type="predicted"/>
<evidence type="ECO:0000313" key="2">
    <source>
        <dbReference type="EMBL" id="PAY45989.1"/>
    </source>
</evidence>
<name>A0A9X6SDH3_9LACO</name>
<dbReference type="InterPro" id="IPR002145">
    <property type="entry name" value="CopG"/>
</dbReference>
<evidence type="ECO:0000313" key="3">
    <source>
        <dbReference type="Proteomes" id="UP000218139"/>
    </source>
</evidence>
<dbReference type="InterPro" id="IPR013321">
    <property type="entry name" value="Arc_rbn_hlx_hlx"/>
</dbReference>
<feature type="domain" description="Ribbon-helix-helix protein CopG" evidence="1">
    <location>
        <begin position="5"/>
        <end position="40"/>
    </location>
</feature>
<comment type="caution">
    <text evidence="2">The sequence shown here is derived from an EMBL/GenBank/DDBJ whole genome shotgun (WGS) entry which is preliminary data.</text>
</comment>
<reference evidence="2 3" key="1">
    <citation type="submission" date="2016-05" db="EMBL/GenBank/DDBJ databases">
        <authorList>
            <person name="Lee J.-Y."/>
            <person name="Kim E.B."/>
            <person name="Choi Y.-J."/>
        </authorList>
    </citation>
    <scope>NUCLEOTIDE SEQUENCE [LARGE SCALE GENOMIC DNA]</scope>
    <source>
        <strain evidence="2 3">KLA006</strain>
    </source>
</reference>
<dbReference type="GO" id="GO:0006355">
    <property type="term" value="P:regulation of DNA-templated transcription"/>
    <property type="evidence" value="ECO:0007669"/>
    <property type="project" value="InterPro"/>
</dbReference>
<dbReference type="Pfam" id="PF01402">
    <property type="entry name" value="RHH_1"/>
    <property type="match status" value="1"/>
</dbReference>
<dbReference type="GeneID" id="89466706"/>
<dbReference type="InterPro" id="IPR010985">
    <property type="entry name" value="Ribbon_hlx_hlx"/>
</dbReference>
<dbReference type="AlphaFoldDB" id="A0A9X6SDH3"/>
<protein>
    <recommendedName>
        <fullName evidence="1">Ribbon-helix-helix protein CopG domain-containing protein</fullName>
    </recommendedName>
</protein>